<dbReference type="PANTHER" id="PTHR13887">
    <property type="entry name" value="GLUTATHIONE S-TRANSFERASE KAPPA"/>
    <property type="match status" value="1"/>
</dbReference>
<accession>A0ABQ2F9E6</accession>
<keyword evidence="6" id="KW-0812">Transmembrane</keyword>
<dbReference type="EMBL" id="BMLB01000005">
    <property type="protein sequence ID" value="GGK74460.1"/>
    <property type="molecule type" value="Genomic_DNA"/>
</dbReference>
<keyword evidence="2" id="KW-0732">Signal</keyword>
<dbReference type="Proteomes" id="UP000662111">
    <property type="component" value="Unassembled WGS sequence"/>
</dbReference>
<name>A0ABQ2F9E6_9MICO</name>
<proteinExistence type="inferred from homology"/>
<organism evidence="8 9">
    <name type="scientific">Ornithinimicrobium pekingense</name>
    <dbReference type="NCBI Taxonomy" id="384677"/>
    <lineage>
        <taxon>Bacteria</taxon>
        <taxon>Bacillati</taxon>
        <taxon>Actinomycetota</taxon>
        <taxon>Actinomycetes</taxon>
        <taxon>Micrococcales</taxon>
        <taxon>Ornithinimicrobiaceae</taxon>
        <taxon>Ornithinimicrobium</taxon>
    </lineage>
</organism>
<dbReference type="SUPFAM" id="SSF52833">
    <property type="entry name" value="Thioredoxin-like"/>
    <property type="match status" value="1"/>
</dbReference>
<dbReference type="Pfam" id="PF13462">
    <property type="entry name" value="Thioredoxin_4"/>
    <property type="match status" value="1"/>
</dbReference>
<protein>
    <recommendedName>
        <fullName evidence="7">Thioredoxin-like fold domain-containing protein</fullName>
    </recommendedName>
</protein>
<sequence length="243" mass="25335">MTMPRPPAPEVKQVSRGGPPLALIGGVVVLLVVLIGVLVWAATRGGGLDATGSSSTLPDGGGVSVGPGVDADVAQVRIYEDFQCPWCGRLENSVGDQLTEKAEAGEVNLTFQIMSFLDGSLGNDSSTRAANAALCADDAGVFVPFHASVYANMGQEGQGYTDEQFVQWAQDAGLAGGELETFQQCVADDTHADYVEAMQERANRDGVTGTPTMVVNGTTIGNEEMSRLMQDPGALDSILEAHS</sequence>
<comment type="caution">
    <text evidence="8">The sequence shown here is derived from an EMBL/GenBank/DDBJ whole genome shotgun (WGS) entry which is preliminary data.</text>
</comment>
<dbReference type="Gene3D" id="3.40.30.10">
    <property type="entry name" value="Glutaredoxin"/>
    <property type="match status" value="1"/>
</dbReference>
<feature type="domain" description="Thioredoxin-like fold" evidence="7">
    <location>
        <begin position="75"/>
        <end position="223"/>
    </location>
</feature>
<dbReference type="PANTHER" id="PTHR13887:SF14">
    <property type="entry name" value="DISULFIDE BOND FORMATION PROTEIN D"/>
    <property type="match status" value="1"/>
</dbReference>
<gene>
    <name evidence="8" type="ORF">GCM10011509_23850</name>
</gene>
<reference evidence="9" key="1">
    <citation type="journal article" date="2019" name="Int. J. Syst. Evol. Microbiol.">
        <title>The Global Catalogue of Microorganisms (GCM) 10K type strain sequencing project: providing services to taxonomists for standard genome sequencing and annotation.</title>
        <authorList>
            <consortium name="The Broad Institute Genomics Platform"/>
            <consortium name="The Broad Institute Genome Sequencing Center for Infectious Disease"/>
            <person name="Wu L."/>
            <person name="Ma J."/>
        </authorList>
    </citation>
    <scope>NUCLEOTIDE SEQUENCE [LARGE SCALE GENOMIC DNA]</scope>
    <source>
        <strain evidence="9">CGMCC 1.5362</strain>
    </source>
</reference>
<dbReference type="InterPro" id="IPR036249">
    <property type="entry name" value="Thioredoxin-like_sf"/>
</dbReference>
<evidence type="ECO:0000259" key="7">
    <source>
        <dbReference type="Pfam" id="PF13462"/>
    </source>
</evidence>
<evidence type="ECO:0000256" key="2">
    <source>
        <dbReference type="ARBA" id="ARBA00022729"/>
    </source>
</evidence>
<evidence type="ECO:0000256" key="1">
    <source>
        <dbReference type="ARBA" id="ARBA00005791"/>
    </source>
</evidence>
<evidence type="ECO:0000313" key="8">
    <source>
        <dbReference type="EMBL" id="GGK74460.1"/>
    </source>
</evidence>
<keyword evidence="6" id="KW-0472">Membrane</keyword>
<keyword evidence="3" id="KW-0560">Oxidoreductase</keyword>
<evidence type="ECO:0000256" key="5">
    <source>
        <dbReference type="ARBA" id="ARBA00023284"/>
    </source>
</evidence>
<keyword evidence="6" id="KW-1133">Transmembrane helix</keyword>
<feature type="transmembrane region" description="Helical" evidence="6">
    <location>
        <begin position="21"/>
        <end position="42"/>
    </location>
</feature>
<evidence type="ECO:0000256" key="3">
    <source>
        <dbReference type="ARBA" id="ARBA00023002"/>
    </source>
</evidence>
<evidence type="ECO:0000256" key="4">
    <source>
        <dbReference type="ARBA" id="ARBA00023157"/>
    </source>
</evidence>
<keyword evidence="4" id="KW-1015">Disulfide bond</keyword>
<comment type="similarity">
    <text evidence="1">Belongs to the thioredoxin family. DsbA subfamily.</text>
</comment>
<keyword evidence="5" id="KW-0676">Redox-active center</keyword>
<keyword evidence="9" id="KW-1185">Reference proteome</keyword>
<dbReference type="InterPro" id="IPR012336">
    <property type="entry name" value="Thioredoxin-like_fold"/>
</dbReference>
<dbReference type="CDD" id="cd02972">
    <property type="entry name" value="DsbA_family"/>
    <property type="match status" value="1"/>
</dbReference>
<evidence type="ECO:0000313" key="9">
    <source>
        <dbReference type="Proteomes" id="UP000662111"/>
    </source>
</evidence>
<evidence type="ECO:0000256" key="6">
    <source>
        <dbReference type="SAM" id="Phobius"/>
    </source>
</evidence>